<keyword evidence="8" id="KW-1185">Reference proteome</keyword>
<dbReference type="PANTHER" id="PTHR30086:SF20">
    <property type="entry name" value="ARGININE EXPORTER PROTEIN ARGO-RELATED"/>
    <property type="match status" value="1"/>
</dbReference>
<evidence type="ECO:0000256" key="6">
    <source>
        <dbReference type="SAM" id="Phobius"/>
    </source>
</evidence>
<evidence type="ECO:0000256" key="3">
    <source>
        <dbReference type="ARBA" id="ARBA00022692"/>
    </source>
</evidence>
<keyword evidence="3 6" id="KW-0812">Transmembrane</keyword>
<evidence type="ECO:0000256" key="4">
    <source>
        <dbReference type="ARBA" id="ARBA00022989"/>
    </source>
</evidence>
<comment type="subcellular location">
    <subcellularLocation>
        <location evidence="1">Cell membrane</location>
        <topology evidence="1">Multi-pass membrane protein</topology>
    </subcellularLocation>
</comment>
<keyword evidence="5 6" id="KW-0472">Membrane</keyword>
<protein>
    <submittedName>
        <fullName evidence="7">Transporter, LysE family</fullName>
    </submittedName>
</protein>
<dbReference type="OrthoDB" id="5638726at2"/>
<dbReference type="PANTHER" id="PTHR30086">
    <property type="entry name" value="ARGININE EXPORTER PROTEIN ARGO"/>
    <property type="match status" value="1"/>
</dbReference>
<accession>A0A076FAM6</accession>
<feature type="transmembrane region" description="Helical" evidence="6">
    <location>
        <begin position="106"/>
        <end position="123"/>
    </location>
</feature>
<dbReference type="EMBL" id="CP009043">
    <property type="protein sequence ID" value="AII15270.1"/>
    <property type="molecule type" value="Genomic_DNA"/>
</dbReference>
<dbReference type="RefSeq" id="WP_038455008.1">
    <property type="nucleotide sequence ID" value="NZ_CP009043.1"/>
</dbReference>
<dbReference type="AlphaFoldDB" id="A0A076FAM6"/>
<sequence>MINAFISGFSLGLSFILAIGAQNAFVLKQGIKKEHILAVVLICSLSDAILISLGVGGFGYISKEFPYINLIAKYGGFAFLFIYALKSFYSSLKLSHQIPDSQNSHSSLAKIALVTLAFTWLNPHVYLDTVMIIGSFSLKFGELAWYFGFGAMSASFVFFFSLGYAARVLIPLFQKPLSWKILEFIIGVIMLSLAITLLLS</sequence>
<dbReference type="Proteomes" id="UP000028486">
    <property type="component" value="Chromosome"/>
</dbReference>
<feature type="transmembrane region" description="Helical" evidence="6">
    <location>
        <begin position="67"/>
        <end position="85"/>
    </location>
</feature>
<organism evidence="7 8">
    <name type="scientific">Campylobacter iguaniorum</name>
    <dbReference type="NCBI Taxonomy" id="1244531"/>
    <lineage>
        <taxon>Bacteria</taxon>
        <taxon>Pseudomonadati</taxon>
        <taxon>Campylobacterota</taxon>
        <taxon>Epsilonproteobacteria</taxon>
        <taxon>Campylobacterales</taxon>
        <taxon>Campylobacteraceae</taxon>
        <taxon>Campylobacter</taxon>
    </lineage>
</organism>
<name>A0A076FAM6_9BACT</name>
<evidence type="ECO:0000313" key="7">
    <source>
        <dbReference type="EMBL" id="AII15270.1"/>
    </source>
</evidence>
<evidence type="ECO:0000313" key="8">
    <source>
        <dbReference type="Proteomes" id="UP000028486"/>
    </source>
</evidence>
<feature type="transmembrane region" description="Helical" evidence="6">
    <location>
        <begin position="37"/>
        <end position="61"/>
    </location>
</feature>
<dbReference type="InterPro" id="IPR001123">
    <property type="entry name" value="LeuE-type"/>
</dbReference>
<dbReference type="STRING" id="1244531.CIG2463D_1640"/>
<keyword evidence="2" id="KW-1003">Cell membrane</keyword>
<evidence type="ECO:0000256" key="2">
    <source>
        <dbReference type="ARBA" id="ARBA00022475"/>
    </source>
</evidence>
<dbReference type="HOGENOM" id="CLU_087840_0_0_7"/>
<dbReference type="Pfam" id="PF01810">
    <property type="entry name" value="LysE"/>
    <property type="match status" value="1"/>
</dbReference>
<reference evidence="8" key="1">
    <citation type="journal article" date="2014" name="Genome Announc.">
        <title>Complete Genome Sequence of Campylobacter iguaniorum Strain 1485ET, Isolated from a Bearded Dragon (Pogona vitticeps).</title>
        <authorList>
            <person name="Gilbert M.J."/>
            <person name="Miller W.G."/>
            <person name="Yee E."/>
            <person name="Kik M."/>
            <person name="Wagenaar J.A."/>
            <person name="Duim B."/>
        </authorList>
    </citation>
    <scope>NUCLEOTIDE SEQUENCE [LARGE SCALE GENOMIC DNA]</scope>
    <source>
        <strain evidence="8">1485E</strain>
    </source>
</reference>
<gene>
    <name evidence="7" type="ORF">CIG1485E_1447</name>
</gene>
<dbReference type="GO" id="GO:0005886">
    <property type="term" value="C:plasma membrane"/>
    <property type="evidence" value="ECO:0007669"/>
    <property type="project" value="UniProtKB-SubCell"/>
</dbReference>
<evidence type="ECO:0000256" key="5">
    <source>
        <dbReference type="ARBA" id="ARBA00023136"/>
    </source>
</evidence>
<dbReference type="GO" id="GO:0015171">
    <property type="term" value="F:amino acid transmembrane transporter activity"/>
    <property type="evidence" value="ECO:0007669"/>
    <property type="project" value="TreeGrafter"/>
</dbReference>
<keyword evidence="4 6" id="KW-1133">Transmembrane helix</keyword>
<dbReference type="KEGG" id="caj:CIG1485E_1447"/>
<feature type="transmembrane region" description="Helical" evidence="6">
    <location>
        <begin position="143"/>
        <end position="165"/>
    </location>
</feature>
<feature type="transmembrane region" description="Helical" evidence="6">
    <location>
        <begin position="177"/>
        <end position="199"/>
    </location>
</feature>
<feature type="transmembrane region" description="Helical" evidence="6">
    <location>
        <begin position="6"/>
        <end position="25"/>
    </location>
</feature>
<evidence type="ECO:0000256" key="1">
    <source>
        <dbReference type="ARBA" id="ARBA00004651"/>
    </source>
</evidence>
<dbReference type="eggNOG" id="COG1279">
    <property type="taxonomic scope" value="Bacteria"/>
</dbReference>
<proteinExistence type="predicted"/>